<keyword evidence="3" id="KW-0732">Signal</keyword>
<evidence type="ECO:0000313" key="7">
    <source>
        <dbReference type="Proteomes" id="UP000288024"/>
    </source>
</evidence>
<dbReference type="Pfam" id="PF12733">
    <property type="entry name" value="Cadherin-like"/>
    <property type="match status" value="1"/>
</dbReference>
<feature type="signal peptide" evidence="3">
    <location>
        <begin position="1"/>
        <end position="26"/>
    </location>
</feature>
<dbReference type="RefSeq" id="WP_127738108.1">
    <property type="nucleotide sequence ID" value="NZ_RZTZ01000003.1"/>
</dbReference>
<feature type="domain" description="Cadherin-like beta-sandwich-like" evidence="5">
    <location>
        <begin position="179"/>
        <end position="266"/>
    </location>
</feature>
<evidence type="ECO:0000256" key="2">
    <source>
        <dbReference type="SAM" id="Phobius"/>
    </source>
</evidence>
<feature type="transmembrane region" description="Helical" evidence="2">
    <location>
        <begin position="566"/>
        <end position="587"/>
    </location>
</feature>
<dbReference type="Gene3D" id="2.60.40.680">
    <property type="match status" value="1"/>
</dbReference>
<dbReference type="AlphaFoldDB" id="A0A437KBZ8"/>
<evidence type="ECO:0000259" key="5">
    <source>
        <dbReference type="Pfam" id="PF12733"/>
    </source>
</evidence>
<gene>
    <name evidence="6" type="ORF">EM808_10200</name>
</gene>
<evidence type="ECO:0000256" key="1">
    <source>
        <dbReference type="SAM" id="MobiDB-lite"/>
    </source>
</evidence>
<evidence type="ECO:0000256" key="3">
    <source>
        <dbReference type="SAM" id="SignalP"/>
    </source>
</evidence>
<dbReference type="InterPro" id="IPR025883">
    <property type="entry name" value="Cadherin-like_domain"/>
</dbReference>
<feature type="chain" id="PRO_5019153989" evidence="3">
    <location>
        <begin position="27"/>
        <end position="596"/>
    </location>
</feature>
<dbReference type="InterPro" id="IPR002102">
    <property type="entry name" value="Cohesin_dom"/>
</dbReference>
<feature type="domain" description="Cohesin" evidence="4">
    <location>
        <begin position="32"/>
        <end position="168"/>
    </location>
</feature>
<keyword evidence="7" id="KW-1185">Reference proteome</keyword>
<sequence>MNRKNIKALLLVLLITMLTVPVQAFAAASKSVTVKIGDVQGEAGQVITVPVSVSAPATDIAAYGLELNYDNTSLEVKGIHQIGDNQEFQSNFSNKDGYLRAAWADATGGDNALTSASTLFTVDFLIKENPVYGNKSITVPTDDAAALSFTDSNNNNVSATVENGSLTINKSSNSKLSSLLVSDGTWNEAFSPEGKSYTVAVKSTVNSLNFVPTAQNEYAHITINDKKVTSGTLSQGFSLKEGSNSFTIKVTAQDGSASTYTVKVNKEKAAVEEKPDTNTEIVTVDIQSGNDSVVSKTPIYRTTDEFGIKSDKVTLTEDVVKELLTSADLQDSNTAKIIIPDTQDEISETYFSIPKDALKLLSEGNINIQVVMNNAQIVLPKESLKDVKDDLYFRFVPVKTETEKNEVKDRALNSITSFSEYENVQVLGRPMEIQTNMENSKVKLVLPVESDVIDTIKAKNNGIEDLPIFIEHDDGTKEVINASFTNYHIDGFTGLAFEINKFSTFTPLYLSGAVTTNTDQEAASGNDTKDSKGTEASSSTDTSASTDEQGTETNLKKLPKTGDDSYIDTILNISIVAIAAILVFLFVSKKRRMKKQ</sequence>
<reference evidence="6 7" key="1">
    <citation type="submission" date="2019-01" db="EMBL/GenBank/DDBJ databases">
        <title>Bacillus sp. M5HDSG1-1, whole genome shotgun sequence.</title>
        <authorList>
            <person name="Tuo L."/>
        </authorList>
    </citation>
    <scope>NUCLEOTIDE SEQUENCE [LARGE SCALE GENOMIC DNA]</scope>
    <source>
        <strain evidence="6 7">M5HDSG1-1</strain>
    </source>
</reference>
<dbReference type="GO" id="GO:0000272">
    <property type="term" value="P:polysaccharide catabolic process"/>
    <property type="evidence" value="ECO:0007669"/>
    <property type="project" value="InterPro"/>
</dbReference>
<dbReference type="Pfam" id="PF00963">
    <property type="entry name" value="Cohesin"/>
    <property type="match status" value="1"/>
</dbReference>
<dbReference type="Proteomes" id="UP000288024">
    <property type="component" value="Unassembled WGS sequence"/>
</dbReference>
<dbReference type="GO" id="GO:0030246">
    <property type="term" value="F:carbohydrate binding"/>
    <property type="evidence" value="ECO:0007669"/>
    <property type="project" value="InterPro"/>
</dbReference>
<accession>A0A437KBZ8</accession>
<organism evidence="6 7">
    <name type="scientific">Niallia taxi</name>
    <dbReference type="NCBI Taxonomy" id="2499688"/>
    <lineage>
        <taxon>Bacteria</taxon>
        <taxon>Bacillati</taxon>
        <taxon>Bacillota</taxon>
        <taxon>Bacilli</taxon>
        <taxon>Bacillales</taxon>
        <taxon>Bacillaceae</taxon>
        <taxon>Niallia</taxon>
    </lineage>
</organism>
<evidence type="ECO:0000313" key="6">
    <source>
        <dbReference type="EMBL" id="RVT63631.1"/>
    </source>
</evidence>
<protein>
    <submittedName>
        <fullName evidence="6">Uncharacterized protein</fullName>
    </submittedName>
</protein>
<proteinExistence type="predicted"/>
<dbReference type="SUPFAM" id="SSF49384">
    <property type="entry name" value="Carbohydrate-binding domain"/>
    <property type="match status" value="1"/>
</dbReference>
<keyword evidence="2" id="KW-0472">Membrane</keyword>
<dbReference type="CDD" id="cd08548">
    <property type="entry name" value="Type_I_cohesin_like"/>
    <property type="match status" value="1"/>
</dbReference>
<dbReference type="InterPro" id="IPR008965">
    <property type="entry name" value="CBM2/CBM3_carb-bd_dom_sf"/>
</dbReference>
<feature type="compositionally biased region" description="Low complexity" evidence="1">
    <location>
        <begin position="534"/>
        <end position="548"/>
    </location>
</feature>
<keyword evidence="2" id="KW-1133">Transmembrane helix</keyword>
<name>A0A437KBZ8_9BACI</name>
<keyword evidence="2" id="KW-0812">Transmembrane</keyword>
<feature type="region of interest" description="Disordered" evidence="1">
    <location>
        <begin position="519"/>
        <end position="558"/>
    </location>
</feature>
<dbReference type="EMBL" id="RZTZ01000003">
    <property type="protein sequence ID" value="RVT63631.1"/>
    <property type="molecule type" value="Genomic_DNA"/>
</dbReference>
<evidence type="ECO:0000259" key="4">
    <source>
        <dbReference type="Pfam" id="PF00963"/>
    </source>
</evidence>
<comment type="caution">
    <text evidence="6">The sequence shown here is derived from an EMBL/GenBank/DDBJ whole genome shotgun (WGS) entry which is preliminary data.</text>
</comment>